<feature type="domain" description="2EXR" evidence="2">
    <location>
        <begin position="24"/>
        <end position="163"/>
    </location>
</feature>
<organism evidence="3 4">
    <name type="scientific">Fusarium mexicanum</name>
    <dbReference type="NCBI Taxonomy" id="751941"/>
    <lineage>
        <taxon>Eukaryota</taxon>
        <taxon>Fungi</taxon>
        <taxon>Dikarya</taxon>
        <taxon>Ascomycota</taxon>
        <taxon>Pezizomycotina</taxon>
        <taxon>Sordariomycetes</taxon>
        <taxon>Hypocreomycetidae</taxon>
        <taxon>Hypocreales</taxon>
        <taxon>Nectriaceae</taxon>
        <taxon>Fusarium</taxon>
        <taxon>Fusarium fujikuroi species complex</taxon>
    </lineage>
</organism>
<dbReference type="Pfam" id="PF20150">
    <property type="entry name" value="2EXR"/>
    <property type="match status" value="1"/>
</dbReference>
<accession>A0A8H5MKQ6</accession>
<evidence type="ECO:0000256" key="1">
    <source>
        <dbReference type="SAM" id="MobiDB-lite"/>
    </source>
</evidence>
<dbReference type="InterPro" id="IPR045518">
    <property type="entry name" value="2EXR"/>
</dbReference>
<comment type="caution">
    <text evidence="3">The sequence shown here is derived from an EMBL/GenBank/DDBJ whole genome shotgun (WGS) entry which is preliminary data.</text>
</comment>
<gene>
    <name evidence="3" type="ORF">FMEXI_12523</name>
</gene>
<reference evidence="3 4" key="1">
    <citation type="submission" date="2020-05" db="EMBL/GenBank/DDBJ databases">
        <title>Identification and distribution of gene clusters putatively required for synthesis of sphingolipid metabolism inhibitors in phylogenetically diverse species of the filamentous fungus Fusarium.</title>
        <authorList>
            <person name="Kim H.-S."/>
            <person name="Busman M."/>
            <person name="Brown D.W."/>
            <person name="Divon H."/>
            <person name="Uhlig S."/>
            <person name="Proctor R.H."/>
        </authorList>
    </citation>
    <scope>NUCLEOTIDE SEQUENCE [LARGE SCALE GENOMIC DNA]</scope>
    <source>
        <strain evidence="3 4">NRRL 53147</strain>
    </source>
</reference>
<protein>
    <recommendedName>
        <fullName evidence="2">2EXR domain-containing protein</fullName>
    </recommendedName>
</protein>
<name>A0A8H5MKQ6_9HYPO</name>
<evidence type="ECO:0000313" key="4">
    <source>
        <dbReference type="Proteomes" id="UP000522262"/>
    </source>
</evidence>
<dbReference type="PANTHER" id="PTHR35910">
    <property type="entry name" value="2EXR DOMAIN-CONTAINING PROTEIN"/>
    <property type="match status" value="1"/>
</dbReference>
<proteinExistence type="predicted"/>
<keyword evidence="4" id="KW-1185">Reference proteome</keyword>
<dbReference type="AlphaFoldDB" id="A0A8H5MKQ6"/>
<evidence type="ECO:0000259" key="2">
    <source>
        <dbReference type="Pfam" id="PF20150"/>
    </source>
</evidence>
<dbReference type="EMBL" id="JAAOAM010000366">
    <property type="protein sequence ID" value="KAF5532268.1"/>
    <property type="molecule type" value="Genomic_DNA"/>
</dbReference>
<dbReference type="PANTHER" id="PTHR35910:SF1">
    <property type="entry name" value="2EXR DOMAIN-CONTAINING PROTEIN"/>
    <property type="match status" value="1"/>
</dbReference>
<feature type="region of interest" description="Disordered" evidence="1">
    <location>
        <begin position="1"/>
        <end position="22"/>
    </location>
</feature>
<evidence type="ECO:0000313" key="3">
    <source>
        <dbReference type="EMBL" id="KAF5532268.1"/>
    </source>
</evidence>
<sequence length="413" mass="47331">MTNTDMSDLSIPPHTPKSNEMATFPQFAKLPIELRDMIWEEALKKERVLSMHVWTLGEDCSDAGRTMEVLHGRPLEAELSDLVNSPTTPRLTDGRETEVNPTSKKEYGVMVDDKAAISKLFRVNAESRQAAKRFYRVHIPCTYMKPGLYEKGTLYLRPESDTIRMGLTEGFGRFAHCVWAMDRLHVGLVNLAPDLKVKFSGRNGLAWEYDSFPEDDIEGELWEEGLGRLQNVSFQDTIPGCLDPRWADLRMLPQPLDPISVGPPGFHDRWAKANIPQYLPIEGMRLGAWAWFWLLTRKGIKLSPEVNYGCMLSHGDTLHQCLPNKTKKWQCAADVFIQDFRAKGTEVVPGYWLFPMDYLAFVKDDEGDWVVDRNNPKLEEMNSSFEVCIRKLTAYKEQTGIVDCRKRHLWKTS</sequence>
<dbReference type="Proteomes" id="UP000522262">
    <property type="component" value="Unassembled WGS sequence"/>
</dbReference>